<organism evidence="12 13">
    <name type="scientific">Porites evermanni</name>
    <dbReference type="NCBI Taxonomy" id="104178"/>
    <lineage>
        <taxon>Eukaryota</taxon>
        <taxon>Metazoa</taxon>
        <taxon>Cnidaria</taxon>
        <taxon>Anthozoa</taxon>
        <taxon>Hexacorallia</taxon>
        <taxon>Scleractinia</taxon>
        <taxon>Fungiina</taxon>
        <taxon>Poritidae</taxon>
        <taxon>Porites</taxon>
    </lineage>
</organism>
<keyword evidence="4 10" id="KW-1133">Transmembrane helix</keyword>
<evidence type="ECO:0000256" key="9">
    <source>
        <dbReference type="RuleBase" id="RU000688"/>
    </source>
</evidence>
<reference evidence="12 13" key="1">
    <citation type="submission" date="2022-05" db="EMBL/GenBank/DDBJ databases">
        <authorList>
            <consortium name="Genoscope - CEA"/>
            <person name="William W."/>
        </authorList>
    </citation>
    <scope>NUCLEOTIDE SEQUENCE [LARGE SCALE GENOMIC DNA]</scope>
</reference>
<dbReference type="InterPro" id="IPR000276">
    <property type="entry name" value="GPCR_Rhodpsn"/>
</dbReference>
<dbReference type="CDD" id="cd00637">
    <property type="entry name" value="7tm_classA_rhodopsin-like"/>
    <property type="match status" value="1"/>
</dbReference>
<proteinExistence type="inferred from homology"/>
<keyword evidence="13" id="KW-1185">Reference proteome</keyword>
<feature type="transmembrane region" description="Helical" evidence="10">
    <location>
        <begin position="120"/>
        <end position="142"/>
    </location>
</feature>
<keyword evidence="2" id="KW-1003">Cell membrane</keyword>
<evidence type="ECO:0000256" key="2">
    <source>
        <dbReference type="ARBA" id="ARBA00022475"/>
    </source>
</evidence>
<comment type="similarity">
    <text evidence="9">Belongs to the G-protein coupled receptor 1 family.</text>
</comment>
<dbReference type="Gene3D" id="1.20.1070.10">
    <property type="entry name" value="Rhodopsin 7-helix transmembrane proteins"/>
    <property type="match status" value="1"/>
</dbReference>
<keyword evidence="7 9" id="KW-0675">Receptor</keyword>
<dbReference type="PROSITE" id="PS50262">
    <property type="entry name" value="G_PROTEIN_RECEP_F1_2"/>
    <property type="match status" value="1"/>
</dbReference>
<evidence type="ECO:0000313" key="13">
    <source>
        <dbReference type="Proteomes" id="UP001159427"/>
    </source>
</evidence>
<dbReference type="InterPro" id="IPR017452">
    <property type="entry name" value="GPCR_Rhodpsn_7TM"/>
</dbReference>
<feature type="transmembrane region" description="Helical" evidence="10">
    <location>
        <begin position="189"/>
        <end position="211"/>
    </location>
</feature>
<dbReference type="Pfam" id="PF00001">
    <property type="entry name" value="7tm_1"/>
    <property type="match status" value="2"/>
</dbReference>
<dbReference type="SMART" id="SM01381">
    <property type="entry name" value="7TM_GPCR_Srsx"/>
    <property type="match status" value="1"/>
</dbReference>
<feature type="transmembrane region" description="Helical" evidence="10">
    <location>
        <begin position="287"/>
        <end position="306"/>
    </location>
</feature>
<accession>A0ABN8LXQ9</accession>
<feature type="transmembrane region" description="Helical" evidence="10">
    <location>
        <begin position="163"/>
        <end position="183"/>
    </location>
</feature>
<dbReference type="PRINTS" id="PR00237">
    <property type="entry name" value="GPCRRHODOPSN"/>
</dbReference>
<evidence type="ECO:0000256" key="7">
    <source>
        <dbReference type="ARBA" id="ARBA00023170"/>
    </source>
</evidence>
<name>A0ABN8LXQ9_9CNID</name>
<keyword evidence="3 9" id="KW-0812">Transmembrane</keyword>
<feature type="transmembrane region" description="Helical" evidence="10">
    <location>
        <begin position="40"/>
        <end position="68"/>
    </location>
</feature>
<dbReference type="PANTHER" id="PTHR24249">
    <property type="entry name" value="HISTAMINE RECEPTOR-RELATED G-PROTEIN COUPLED RECEPTOR"/>
    <property type="match status" value="1"/>
</dbReference>
<dbReference type="EMBL" id="CALNXI010000206">
    <property type="protein sequence ID" value="CAH3022099.1"/>
    <property type="molecule type" value="Genomic_DNA"/>
</dbReference>
<comment type="subcellular location">
    <subcellularLocation>
        <location evidence="1">Cell membrane</location>
        <topology evidence="1">Multi-pass membrane protein</topology>
    </subcellularLocation>
</comment>
<dbReference type="PANTHER" id="PTHR24249:SF372">
    <property type="entry name" value="G-PROTEIN COUPLED RECEPTORS FAMILY 1 PROFILE DOMAIN-CONTAINING PROTEIN"/>
    <property type="match status" value="1"/>
</dbReference>
<evidence type="ECO:0000256" key="6">
    <source>
        <dbReference type="ARBA" id="ARBA00023136"/>
    </source>
</evidence>
<keyword evidence="5 9" id="KW-0297">G-protein coupled receptor</keyword>
<feature type="transmembrane region" description="Helical" evidence="10">
    <location>
        <begin position="245"/>
        <end position="267"/>
    </location>
</feature>
<comment type="caution">
    <text evidence="12">The sequence shown here is derived from an EMBL/GenBank/DDBJ whole genome shotgun (WGS) entry which is preliminary data.</text>
</comment>
<evidence type="ECO:0000313" key="12">
    <source>
        <dbReference type="EMBL" id="CAH3022099.1"/>
    </source>
</evidence>
<evidence type="ECO:0000256" key="3">
    <source>
        <dbReference type="ARBA" id="ARBA00022692"/>
    </source>
</evidence>
<keyword evidence="6 10" id="KW-0472">Membrane</keyword>
<dbReference type="InterPro" id="IPR050569">
    <property type="entry name" value="TAAR"/>
</dbReference>
<feature type="transmembrane region" description="Helical" evidence="10">
    <location>
        <begin position="80"/>
        <end position="100"/>
    </location>
</feature>
<evidence type="ECO:0000256" key="4">
    <source>
        <dbReference type="ARBA" id="ARBA00022989"/>
    </source>
</evidence>
<evidence type="ECO:0000256" key="1">
    <source>
        <dbReference type="ARBA" id="ARBA00004651"/>
    </source>
</evidence>
<evidence type="ECO:0000256" key="10">
    <source>
        <dbReference type="SAM" id="Phobius"/>
    </source>
</evidence>
<dbReference type="Proteomes" id="UP001159427">
    <property type="component" value="Unassembled WGS sequence"/>
</dbReference>
<evidence type="ECO:0000256" key="5">
    <source>
        <dbReference type="ARBA" id="ARBA00023040"/>
    </source>
</evidence>
<sequence>MEWTQSSQRNSTLSTDNSMIADPGIYFEPSPNSVFVKDPAFFMTLAVVGFLLATVTTVGNAALLLTIFRDPRRLLQTPPSLLITCLCVSDLMVGSIAGNLVALKDVYRYQDRPVPDKLDLAVRLVLGLTLLVSSGTIIALSYDRYVVVMHPLKYKSKVTRGRVKLFIIVMWTVSLALCFITITKIPPKILALVYAHSYASIPIIVVTVMYIKVFRALGKRKRELKDAGITKEMRSKVVLDRERRMVLTILIILALFYMTFLPEFIGLHVLHLCQSCARSLTFRKLEIIFSRFLFLNSAMNPFVYAWRLPKYRKAVLSCFACPKFRDSKRLPVPAPTRR</sequence>
<dbReference type="PROSITE" id="PS00237">
    <property type="entry name" value="G_PROTEIN_RECEP_F1_1"/>
    <property type="match status" value="1"/>
</dbReference>
<dbReference type="SUPFAM" id="SSF81321">
    <property type="entry name" value="Family A G protein-coupled receptor-like"/>
    <property type="match status" value="1"/>
</dbReference>
<protein>
    <recommendedName>
        <fullName evidence="11">G-protein coupled receptors family 1 profile domain-containing protein</fullName>
    </recommendedName>
</protein>
<gene>
    <name evidence="12" type="ORF">PEVE_00014138</name>
</gene>
<feature type="domain" description="G-protein coupled receptors family 1 profile" evidence="11">
    <location>
        <begin position="59"/>
        <end position="304"/>
    </location>
</feature>
<evidence type="ECO:0000256" key="8">
    <source>
        <dbReference type="ARBA" id="ARBA00023224"/>
    </source>
</evidence>
<keyword evidence="8 9" id="KW-0807">Transducer</keyword>
<evidence type="ECO:0000259" key="11">
    <source>
        <dbReference type="PROSITE" id="PS50262"/>
    </source>
</evidence>